<dbReference type="Gene3D" id="3.30.420.40">
    <property type="match status" value="2"/>
</dbReference>
<dbReference type="OrthoDB" id="2963168at2759"/>
<keyword evidence="1" id="KW-0547">Nucleotide-binding</keyword>
<evidence type="ECO:0000313" key="3">
    <source>
        <dbReference type="EMBL" id="KPM42135.1"/>
    </source>
</evidence>
<dbReference type="EMBL" id="LKCW01000053">
    <property type="protein sequence ID" value="KPM42135.1"/>
    <property type="molecule type" value="Genomic_DNA"/>
</dbReference>
<dbReference type="Pfam" id="PF00012">
    <property type="entry name" value="HSP70"/>
    <property type="match status" value="1"/>
</dbReference>
<reference evidence="3 4" key="1">
    <citation type="submission" date="2015-09" db="EMBL/GenBank/DDBJ databases">
        <title>Draft genome of a European isolate of the apple canker pathogen Neonectria ditissima.</title>
        <authorList>
            <person name="Gomez-Cortecero A."/>
            <person name="Harrison R.J."/>
            <person name="Armitage A.D."/>
        </authorList>
    </citation>
    <scope>NUCLEOTIDE SEQUENCE [LARGE SCALE GENOMIC DNA]</scope>
    <source>
        <strain evidence="3 4">R09/05</strain>
    </source>
</reference>
<dbReference type="STRING" id="78410.A0A0P7B6G8"/>
<evidence type="ECO:0000256" key="1">
    <source>
        <dbReference type="ARBA" id="ARBA00022741"/>
    </source>
</evidence>
<comment type="caution">
    <text evidence="3">The sequence shown here is derived from an EMBL/GenBank/DDBJ whole genome shotgun (WGS) entry which is preliminary data.</text>
</comment>
<gene>
    <name evidence="3" type="ORF">AK830_g4382</name>
</gene>
<dbReference type="InterPro" id="IPR043129">
    <property type="entry name" value="ATPase_NBD"/>
</dbReference>
<dbReference type="PRINTS" id="PR00301">
    <property type="entry name" value="HEATSHOCK70"/>
</dbReference>
<evidence type="ECO:0000313" key="4">
    <source>
        <dbReference type="Proteomes" id="UP000050424"/>
    </source>
</evidence>
<dbReference type="InterPro" id="IPR013126">
    <property type="entry name" value="Hsp_70_fam"/>
</dbReference>
<dbReference type="PANTHER" id="PTHR14187:SF81">
    <property type="entry name" value="HSP70 FAMILY PROTEIN (AFU_ORTHOLOGUE AFUA_4G14040)"/>
    <property type="match status" value="1"/>
</dbReference>
<name>A0A0P7B6G8_9HYPO</name>
<organism evidence="3 4">
    <name type="scientific">Neonectria ditissima</name>
    <dbReference type="NCBI Taxonomy" id="78410"/>
    <lineage>
        <taxon>Eukaryota</taxon>
        <taxon>Fungi</taxon>
        <taxon>Dikarya</taxon>
        <taxon>Ascomycota</taxon>
        <taxon>Pezizomycotina</taxon>
        <taxon>Sordariomycetes</taxon>
        <taxon>Hypocreomycetidae</taxon>
        <taxon>Hypocreales</taxon>
        <taxon>Nectriaceae</taxon>
        <taxon>Neonectria</taxon>
    </lineage>
</organism>
<dbReference type="Proteomes" id="UP000050424">
    <property type="component" value="Unassembled WGS sequence"/>
</dbReference>
<dbReference type="CDD" id="cd10170">
    <property type="entry name" value="ASKHA_NBD_HSP70"/>
    <property type="match status" value="1"/>
</dbReference>
<dbReference type="GO" id="GO:0140662">
    <property type="term" value="F:ATP-dependent protein folding chaperone"/>
    <property type="evidence" value="ECO:0007669"/>
    <property type="project" value="InterPro"/>
</dbReference>
<proteinExistence type="predicted"/>
<dbReference type="PANTHER" id="PTHR14187">
    <property type="entry name" value="ALPHA KINASE/ELONGATION FACTOR 2 KINASE"/>
    <property type="match status" value="1"/>
</dbReference>
<dbReference type="SUPFAM" id="SSF53067">
    <property type="entry name" value="Actin-like ATPase domain"/>
    <property type="match status" value="2"/>
</dbReference>
<accession>A0A0P7B6G8</accession>
<dbReference type="AlphaFoldDB" id="A0A0P7B6G8"/>
<keyword evidence="4" id="KW-1185">Reference proteome</keyword>
<protein>
    <submittedName>
        <fullName evidence="3">Uncharacterized protein</fullName>
    </submittedName>
</protein>
<keyword evidence="2" id="KW-0067">ATP-binding</keyword>
<sequence>MASRPLSLRSQPRARPRARLIVGIDYGTTYSGISFAMSTALDFRDIHPWTAYPGSSSHSSGHCEKAPTLVAFASENDELDEDAWGYQVEPGMKTYAWTKLLLDSPSLPTEYDDPSLKGSTIPGMVKLPPGRTAKHIVTAYLRGIHDMYQAAVAEKFGKHYLKDLPVNFWLTVPATWSDEAKQVTKDAALDAGFASRPGDYIRLIPEPEAAAHLALKLSVHQVSDLVEASFSDNHILEGSSVMICDLGGGTVDITCYEIQETSPSLKLREICVGGGGKCGGTFVDRNFHQLMEKRFGTAFTSLGSEMIGPGSRFMDQFEMSKRDFSMKIVSRRPRRLLLPMRSLQMNTEMEKYYEDLSGCVLLTQDDMKSLFDPVGDMILNLVSDQVKRAKGETGKDIDNIVLVGGFGSSSYIKDILQEWCGKHIRLTTPWKGAWSAIVCGAVLRGIEGAITTERRCRRHYGYNSSELYDEVLHKSFDENTRYIFENPFEHELCLTGFMRWWIHKNDILTSDSSISHHYRPHLVLPLASQYTFTLYSCSSDEALDTIDNAQVEEVGDVLYTLDRLDLTKVDQAVRKDGTTQHFKILKHALSNSLPSFFGLAVGFIKDAVAVTTRKEKHGFFQLKRLLNRILPRFSYLNSHA</sequence>
<dbReference type="GO" id="GO:0005524">
    <property type="term" value="F:ATP binding"/>
    <property type="evidence" value="ECO:0007669"/>
    <property type="project" value="UniProtKB-KW"/>
</dbReference>
<evidence type="ECO:0000256" key="2">
    <source>
        <dbReference type="ARBA" id="ARBA00022840"/>
    </source>
</evidence>